<comment type="catalytic activity">
    <reaction evidence="1 11">
        <text>a 1-acyl-sn-glycero-3-phosphate + an acyl-CoA = a 1,2-diacyl-sn-glycero-3-phosphate + CoA</text>
        <dbReference type="Rhea" id="RHEA:19709"/>
        <dbReference type="ChEBI" id="CHEBI:57287"/>
        <dbReference type="ChEBI" id="CHEBI:57970"/>
        <dbReference type="ChEBI" id="CHEBI:58342"/>
        <dbReference type="ChEBI" id="CHEBI:58608"/>
        <dbReference type="EC" id="2.3.1.51"/>
    </reaction>
</comment>
<evidence type="ECO:0000259" key="12">
    <source>
        <dbReference type="SMART" id="SM00563"/>
    </source>
</evidence>
<comment type="similarity">
    <text evidence="4 11">Belongs to the 1-acyl-sn-glycerol-3-phosphate acyltransferase family.</text>
</comment>
<keyword evidence="8 11" id="KW-0808">Transferase</keyword>
<reference evidence="13 14" key="1">
    <citation type="submission" date="2021-02" db="EMBL/GenBank/DDBJ databases">
        <title>Niveibacterium changnyeongensis HC41.</title>
        <authorList>
            <person name="Kang M."/>
        </authorList>
    </citation>
    <scope>NUCLEOTIDE SEQUENCE [LARGE SCALE GENOMIC DNA]</scope>
    <source>
        <strain evidence="13 14">HC41</strain>
    </source>
</reference>
<evidence type="ECO:0000256" key="8">
    <source>
        <dbReference type="ARBA" id="ARBA00022679"/>
    </source>
</evidence>
<evidence type="ECO:0000256" key="9">
    <source>
        <dbReference type="ARBA" id="ARBA00023098"/>
    </source>
</evidence>
<evidence type="ECO:0000313" key="13">
    <source>
        <dbReference type="EMBL" id="QSI77582.1"/>
    </source>
</evidence>
<keyword evidence="11" id="KW-1208">Phospholipid metabolism</keyword>
<dbReference type="RefSeq" id="WP_206254994.1">
    <property type="nucleotide sequence ID" value="NZ_CP071060.1"/>
</dbReference>
<evidence type="ECO:0000256" key="2">
    <source>
        <dbReference type="ARBA" id="ARBA00004728"/>
    </source>
</evidence>
<dbReference type="EMBL" id="CP071060">
    <property type="protein sequence ID" value="QSI77582.1"/>
    <property type="molecule type" value="Genomic_DNA"/>
</dbReference>
<evidence type="ECO:0000256" key="6">
    <source>
        <dbReference type="ARBA" id="ARBA00016139"/>
    </source>
</evidence>
<evidence type="ECO:0000256" key="11">
    <source>
        <dbReference type="RuleBase" id="RU361267"/>
    </source>
</evidence>
<keyword evidence="9 11" id="KW-0443">Lipid metabolism</keyword>
<evidence type="ECO:0000256" key="4">
    <source>
        <dbReference type="ARBA" id="ARBA00008655"/>
    </source>
</evidence>
<keyword evidence="10 11" id="KW-0012">Acyltransferase</keyword>
<gene>
    <name evidence="13" type="ORF">JY500_02690</name>
</gene>
<keyword evidence="14" id="KW-1185">Reference proteome</keyword>
<dbReference type="EC" id="2.3.1.51" evidence="5 11"/>
<accession>A0ABX7MD32</accession>
<evidence type="ECO:0000256" key="10">
    <source>
        <dbReference type="ARBA" id="ARBA00023315"/>
    </source>
</evidence>
<dbReference type="NCBIfam" id="TIGR00530">
    <property type="entry name" value="AGP_acyltrn"/>
    <property type="match status" value="1"/>
</dbReference>
<name>A0ABX7MD32_9RHOO</name>
<dbReference type="CDD" id="cd07989">
    <property type="entry name" value="LPLAT_AGPAT-like"/>
    <property type="match status" value="1"/>
</dbReference>
<dbReference type="SUPFAM" id="SSF69593">
    <property type="entry name" value="Glycerol-3-phosphate (1)-acyltransferase"/>
    <property type="match status" value="1"/>
</dbReference>
<evidence type="ECO:0000256" key="3">
    <source>
        <dbReference type="ARBA" id="ARBA00005189"/>
    </source>
</evidence>
<dbReference type="InterPro" id="IPR002123">
    <property type="entry name" value="Plipid/glycerol_acylTrfase"/>
</dbReference>
<dbReference type="InterPro" id="IPR004552">
    <property type="entry name" value="AGP_acyltrans"/>
</dbReference>
<keyword evidence="7 11" id="KW-0444">Lipid biosynthesis</keyword>
<evidence type="ECO:0000256" key="1">
    <source>
        <dbReference type="ARBA" id="ARBA00001141"/>
    </source>
</evidence>
<dbReference type="PANTHER" id="PTHR10434:SF64">
    <property type="entry name" value="1-ACYL-SN-GLYCEROL-3-PHOSPHATE ACYLTRANSFERASE-RELATED"/>
    <property type="match status" value="1"/>
</dbReference>
<evidence type="ECO:0000313" key="14">
    <source>
        <dbReference type="Proteomes" id="UP000663570"/>
    </source>
</evidence>
<dbReference type="Proteomes" id="UP000663570">
    <property type="component" value="Chromosome"/>
</dbReference>
<feature type="domain" description="Phospholipid/glycerol acyltransferase" evidence="12">
    <location>
        <begin position="88"/>
        <end position="200"/>
    </location>
</feature>
<comment type="pathway">
    <text evidence="2">Phospholipid metabolism; CDP-diacylglycerol biosynthesis; CDP-diacylglycerol from sn-glycerol 3-phosphate: step 2/3.</text>
</comment>
<comment type="domain">
    <text evidence="11">The HXXXXD motif is essential for acyltransferase activity and may constitute the binding site for the phosphate moiety of the glycerol-3-phosphate.</text>
</comment>
<comment type="pathway">
    <text evidence="3">Lipid metabolism.</text>
</comment>
<dbReference type="Pfam" id="PF01553">
    <property type="entry name" value="Acyltransferase"/>
    <property type="match status" value="1"/>
</dbReference>
<protein>
    <recommendedName>
        <fullName evidence="6 11">1-acyl-sn-glycerol-3-phosphate acyltransferase</fullName>
        <ecNumber evidence="5 11">2.3.1.51</ecNumber>
    </recommendedName>
</protein>
<proteinExistence type="inferred from homology"/>
<sequence>MAHVVGAVRTASPQPRRPVLALFKQIRAAWRLLRTVLHFFRGCAIVAIRFPCWTPAQQLAAKQRWSIQLLSRLGVTPVLHGDVVSGGALVVANHISWLDIFVINALRPCTFVCKDDVKDWPLVGWLVANTDTIFIQRGNRAAARRTAESMVEHLQGGVSIVVFPEGTTTDGTHMLPFRPALLQSAVDAGVPVAPVAIRYRDPQHPISPAPAYDGDISLWQCMRAITLADGLVAEAWVLPAINSQAERAHLAAHAKHEIATQLGVPHHAPASAPG</sequence>
<evidence type="ECO:0000256" key="5">
    <source>
        <dbReference type="ARBA" id="ARBA00013211"/>
    </source>
</evidence>
<evidence type="ECO:0000256" key="7">
    <source>
        <dbReference type="ARBA" id="ARBA00022516"/>
    </source>
</evidence>
<dbReference type="PANTHER" id="PTHR10434">
    <property type="entry name" value="1-ACYL-SN-GLYCEROL-3-PHOSPHATE ACYLTRANSFERASE"/>
    <property type="match status" value="1"/>
</dbReference>
<dbReference type="SMART" id="SM00563">
    <property type="entry name" value="PlsC"/>
    <property type="match status" value="1"/>
</dbReference>
<keyword evidence="11" id="KW-0594">Phospholipid biosynthesis</keyword>
<organism evidence="13 14">
    <name type="scientific">Niveibacterium microcysteis</name>
    <dbReference type="NCBI Taxonomy" id="2811415"/>
    <lineage>
        <taxon>Bacteria</taxon>
        <taxon>Pseudomonadati</taxon>
        <taxon>Pseudomonadota</taxon>
        <taxon>Betaproteobacteria</taxon>
        <taxon>Rhodocyclales</taxon>
        <taxon>Rhodocyclaceae</taxon>
        <taxon>Niveibacterium</taxon>
    </lineage>
</organism>
<dbReference type="GO" id="GO:0003841">
    <property type="term" value="F:1-acylglycerol-3-phosphate O-acyltransferase activity"/>
    <property type="evidence" value="ECO:0007669"/>
    <property type="project" value="UniProtKB-EC"/>
</dbReference>